<gene>
    <name evidence="1" type="ORF">BG04_2847</name>
</gene>
<evidence type="ECO:0000313" key="2">
    <source>
        <dbReference type="Proteomes" id="UP000031829"/>
    </source>
</evidence>
<dbReference type="RefSeq" id="WP_016762958.1">
    <property type="nucleotide sequence ID" value="NZ_BCVB01000014.1"/>
</dbReference>
<proteinExistence type="predicted"/>
<reference evidence="1 2" key="1">
    <citation type="journal article" date="2015" name="Genome Announc.">
        <title>Complete genome sequences for 35 biothreat assay-relevant bacillus species.</title>
        <authorList>
            <person name="Johnson S.L."/>
            <person name="Daligault H.E."/>
            <person name="Davenport K.W."/>
            <person name="Jaissle J."/>
            <person name="Frey K.G."/>
            <person name="Ladner J.T."/>
            <person name="Broomall S.M."/>
            <person name="Bishop-Lilly K.A."/>
            <person name="Bruce D.C."/>
            <person name="Gibbons H.S."/>
            <person name="Coyne S.R."/>
            <person name="Lo C.C."/>
            <person name="Meincke L."/>
            <person name="Munk A.C."/>
            <person name="Koroleva G.I."/>
            <person name="Rosenzweig C.N."/>
            <person name="Palacios G.F."/>
            <person name="Redden C.L."/>
            <person name="Minogue T.D."/>
            <person name="Chain P.S."/>
        </authorList>
    </citation>
    <scope>NUCLEOTIDE SEQUENCE [LARGE SCALE GENOMIC DNA]</scope>
    <source>
        <strain evidence="2">ATCC 14581 / DSM 32 / JCM 2506 / NBRC 15308 / NCIMB 9376 / NCTC 10342 / NRRL B-14308 / VKM B-512</strain>
    </source>
</reference>
<organism evidence="1 2">
    <name type="scientific">Priestia megaterium (strain ATCC 14581 / DSM 32 / CCUG 1817 / JCM 2506 / NBRC 15308 / NCIMB 9376 / NCTC 10342 / NRRL B-14308 / VKM B-512 / Ford 19)</name>
    <name type="common">Bacillus megaterium</name>
    <dbReference type="NCBI Taxonomy" id="1348623"/>
    <lineage>
        <taxon>Bacteria</taxon>
        <taxon>Bacillati</taxon>
        <taxon>Bacillota</taxon>
        <taxon>Bacilli</taxon>
        <taxon>Bacillales</taxon>
        <taxon>Bacillaceae</taxon>
        <taxon>Priestia</taxon>
    </lineage>
</organism>
<dbReference type="Proteomes" id="UP000031829">
    <property type="component" value="Chromosome"/>
</dbReference>
<protein>
    <submittedName>
        <fullName evidence="1">Uncharacterized protein</fullName>
    </submittedName>
</protein>
<sequence>MSDQERQIQALHGQIEDLKEEMYQMKLDISTLEKEKGKPVLTPALVGQIGGFVLGGLAIIGIFWM</sequence>
<accession>A0A0B6AJ12</accession>
<name>A0A0B6AJ12_PRIM2</name>
<evidence type="ECO:0000313" key="1">
    <source>
        <dbReference type="EMBL" id="AJI23496.1"/>
    </source>
</evidence>
<dbReference type="HOGENOM" id="CLU_181272_0_0_9"/>
<dbReference type="AlphaFoldDB" id="A0A0B6AJ12"/>
<dbReference type="GeneID" id="93640912"/>
<dbReference type="KEGG" id="bmeg:BG04_2847"/>
<dbReference type="EMBL" id="CP009920">
    <property type="protein sequence ID" value="AJI23496.1"/>
    <property type="molecule type" value="Genomic_DNA"/>
</dbReference>